<feature type="region of interest" description="Disordered" evidence="6">
    <location>
        <begin position="611"/>
        <end position="630"/>
    </location>
</feature>
<evidence type="ECO:0000256" key="1">
    <source>
        <dbReference type="ARBA" id="ARBA00022723"/>
    </source>
</evidence>
<dbReference type="GO" id="GO:0003677">
    <property type="term" value="F:DNA binding"/>
    <property type="evidence" value="ECO:0007669"/>
    <property type="project" value="UniProtKB-KW"/>
</dbReference>
<protein>
    <recommendedName>
        <fullName evidence="7">Zn(2)-C6 fungal-type domain-containing protein</fullName>
    </recommendedName>
</protein>
<dbReference type="Proteomes" id="UP001203852">
    <property type="component" value="Unassembled WGS sequence"/>
</dbReference>
<dbReference type="InterPro" id="IPR001138">
    <property type="entry name" value="Zn2Cys6_DnaBD"/>
</dbReference>
<evidence type="ECO:0000259" key="7">
    <source>
        <dbReference type="PROSITE" id="PS50048"/>
    </source>
</evidence>
<accession>A0AAN6DZ02</accession>
<dbReference type="InterPro" id="IPR007219">
    <property type="entry name" value="XnlR_reg_dom"/>
</dbReference>
<gene>
    <name evidence="8" type="ORF">EDD36DRAFT_216730</name>
</gene>
<evidence type="ECO:0000256" key="4">
    <source>
        <dbReference type="ARBA" id="ARBA00023163"/>
    </source>
</evidence>
<dbReference type="PANTHER" id="PTHR47425:SF3">
    <property type="entry name" value="ZN(II)2CYS6 TRANSCRIPTION FACTOR (EUROFUNG)"/>
    <property type="match status" value="1"/>
</dbReference>
<evidence type="ECO:0000256" key="2">
    <source>
        <dbReference type="ARBA" id="ARBA00023015"/>
    </source>
</evidence>
<keyword evidence="9" id="KW-1185">Reference proteome</keyword>
<evidence type="ECO:0000313" key="8">
    <source>
        <dbReference type="EMBL" id="KAI1614119.1"/>
    </source>
</evidence>
<dbReference type="CDD" id="cd12148">
    <property type="entry name" value="fungal_TF_MHR"/>
    <property type="match status" value="1"/>
</dbReference>
<dbReference type="PANTHER" id="PTHR47425">
    <property type="entry name" value="FARB-RELATED"/>
    <property type="match status" value="1"/>
</dbReference>
<dbReference type="InterPro" id="IPR036864">
    <property type="entry name" value="Zn2-C6_fun-type_DNA-bd_sf"/>
</dbReference>
<sequence length="705" mass="78495">MPSGNCRAAVAMLKRRAPKACTLCRNRKVRCDVTRTGTPCSNCSRASAMCCVDSARKRRLEQRPSEHSLPPANLHTFRIDLPDTSDAINDETIDTGATDLEPVTPDNILTNATQIHFPEPGEGDVSDVHPSLDEDQLPPYITPLPEDLDHDILQLLRRRGALMLPSQGMIQELLRSFVCYMYPMLPLLDLGSFLGSIDGTSRDTISLVLFQAVLFAGSTFADVGHLQNEGFQSHKDARKTFFDRVKLLYEMDVESNPTTMVQVLLLMTFWYGRQNDTKGRFYWLRIALSLATDIGLDNEHHLSDLPERQRLGRNLWYCCLVRDKLLSVTERRQNAHEGNSLVFPGPSTDDLTAGLAPALYKYYMPGCDLEVQSLGQLFAQKVKLCLIIGRILDSQYELCGVRRIDSSETFMVLIPKLEAAHSEAVVRDQELRDWYAETFSIRAAAFGRDHRCNGPVLGVHSATLELLYYTALCTVHRPLLLQPQPEDSAAGALKNFARLTLRSAARRISEIGRHLHEGLLIHRLSPVGVGAFIAASIQHLKDALSTDAELRATGRLYLSQTLQALAELRKRYNSADCAMNFIERVRSGGLPYQSFEWEDRAQSERLRHGNVANTSQAQPESGSTVGTSTGNISSLHTMQTVMQRNNGRSVNNIVDIFSANVGDSMLYPTESNIEAISEVLMSAPFDASDIDWASMDLSYAEAMAI</sequence>
<evidence type="ECO:0000256" key="5">
    <source>
        <dbReference type="ARBA" id="ARBA00023242"/>
    </source>
</evidence>
<dbReference type="SMART" id="SM00906">
    <property type="entry name" value="Fungal_trans"/>
    <property type="match status" value="1"/>
</dbReference>
<evidence type="ECO:0000256" key="3">
    <source>
        <dbReference type="ARBA" id="ARBA00023125"/>
    </source>
</evidence>
<evidence type="ECO:0000313" key="9">
    <source>
        <dbReference type="Proteomes" id="UP001203852"/>
    </source>
</evidence>
<dbReference type="EMBL" id="MU404353">
    <property type="protein sequence ID" value="KAI1614119.1"/>
    <property type="molecule type" value="Genomic_DNA"/>
</dbReference>
<feature type="domain" description="Zn(2)-C6 fungal-type" evidence="7">
    <location>
        <begin position="20"/>
        <end position="50"/>
    </location>
</feature>
<reference evidence="8" key="1">
    <citation type="journal article" date="2022" name="bioRxiv">
        <title>Deciphering the potential niche of two novel black yeast fungi from a biological soil crust based on their genomes, phenotypes, and melanin regulation.</title>
        <authorList>
            <consortium name="DOE Joint Genome Institute"/>
            <person name="Carr E.C."/>
            <person name="Barton Q."/>
            <person name="Grambo S."/>
            <person name="Sullivan M."/>
            <person name="Renfro C.M."/>
            <person name="Kuo A."/>
            <person name="Pangilinan J."/>
            <person name="Lipzen A."/>
            <person name="Keymanesh K."/>
            <person name="Savage E."/>
            <person name="Barry K."/>
            <person name="Grigoriev I.V."/>
            <person name="Riekhof W.R."/>
            <person name="Harris S.S."/>
        </authorList>
    </citation>
    <scope>NUCLEOTIDE SEQUENCE</scope>
    <source>
        <strain evidence="8">JF 03-4F</strain>
    </source>
</reference>
<dbReference type="AlphaFoldDB" id="A0AAN6DZ02"/>
<name>A0AAN6DZ02_9EURO</name>
<dbReference type="Pfam" id="PF04082">
    <property type="entry name" value="Fungal_trans"/>
    <property type="match status" value="1"/>
</dbReference>
<keyword evidence="1" id="KW-0479">Metal-binding</keyword>
<dbReference type="GO" id="GO:0000981">
    <property type="term" value="F:DNA-binding transcription factor activity, RNA polymerase II-specific"/>
    <property type="evidence" value="ECO:0007669"/>
    <property type="project" value="InterPro"/>
</dbReference>
<dbReference type="CDD" id="cd00067">
    <property type="entry name" value="GAL4"/>
    <property type="match status" value="1"/>
</dbReference>
<proteinExistence type="predicted"/>
<dbReference type="Gene3D" id="4.10.240.10">
    <property type="entry name" value="Zn(2)-C6 fungal-type DNA-binding domain"/>
    <property type="match status" value="1"/>
</dbReference>
<keyword evidence="3" id="KW-0238">DNA-binding</keyword>
<keyword evidence="2" id="KW-0805">Transcription regulation</keyword>
<dbReference type="PROSITE" id="PS00463">
    <property type="entry name" value="ZN2_CY6_FUNGAL_1"/>
    <property type="match status" value="1"/>
</dbReference>
<dbReference type="SMART" id="SM00066">
    <property type="entry name" value="GAL4"/>
    <property type="match status" value="1"/>
</dbReference>
<dbReference type="Pfam" id="PF00172">
    <property type="entry name" value="Zn_clus"/>
    <property type="match status" value="1"/>
</dbReference>
<comment type="caution">
    <text evidence="8">The sequence shown here is derived from an EMBL/GenBank/DDBJ whole genome shotgun (WGS) entry which is preliminary data.</text>
</comment>
<organism evidence="8 9">
    <name type="scientific">Exophiala viscosa</name>
    <dbReference type="NCBI Taxonomy" id="2486360"/>
    <lineage>
        <taxon>Eukaryota</taxon>
        <taxon>Fungi</taxon>
        <taxon>Dikarya</taxon>
        <taxon>Ascomycota</taxon>
        <taxon>Pezizomycotina</taxon>
        <taxon>Eurotiomycetes</taxon>
        <taxon>Chaetothyriomycetidae</taxon>
        <taxon>Chaetothyriales</taxon>
        <taxon>Herpotrichiellaceae</taxon>
        <taxon>Exophiala</taxon>
    </lineage>
</organism>
<dbReference type="GO" id="GO:0006351">
    <property type="term" value="P:DNA-templated transcription"/>
    <property type="evidence" value="ECO:0007669"/>
    <property type="project" value="InterPro"/>
</dbReference>
<dbReference type="InterPro" id="IPR052761">
    <property type="entry name" value="Fungal_Detox/Toxin_TFs"/>
</dbReference>
<evidence type="ECO:0000256" key="6">
    <source>
        <dbReference type="SAM" id="MobiDB-lite"/>
    </source>
</evidence>
<dbReference type="PROSITE" id="PS50048">
    <property type="entry name" value="ZN2_CY6_FUNGAL_2"/>
    <property type="match status" value="1"/>
</dbReference>
<keyword evidence="5" id="KW-0539">Nucleus</keyword>
<dbReference type="GO" id="GO:0008270">
    <property type="term" value="F:zinc ion binding"/>
    <property type="evidence" value="ECO:0007669"/>
    <property type="project" value="InterPro"/>
</dbReference>
<dbReference type="SUPFAM" id="SSF57701">
    <property type="entry name" value="Zn2/Cys6 DNA-binding domain"/>
    <property type="match status" value="1"/>
</dbReference>
<keyword evidence="4" id="KW-0804">Transcription</keyword>